<evidence type="ECO:0000313" key="4">
    <source>
        <dbReference type="EMBL" id="RCW23995.1"/>
    </source>
</evidence>
<organism evidence="4 5">
    <name type="scientific">Ciceribacter lividus</name>
    <dbReference type="NCBI Taxonomy" id="1197950"/>
    <lineage>
        <taxon>Bacteria</taxon>
        <taxon>Pseudomonadati</taxon>
        <taxon>Pseudomonadota</taxon>
        <taxon>Alphaproteobacteria</taxon>
        <taxon>Hyphomicrobiales</taxon>
        <taxon>Rhizobiaceae</taxon>
        <taxon>Ciceribacter</taxon>
    </lineage>
</organism>
<gene>
    <name evidence="4" type="ORF">DFR48_106117</name>
</gene>
<dbReference type="NCBIfam" id="NF006192">
    <property type="entry name" value="PRK08324.1-6"/>
    <property type="match status" value="1"/>
</dbReference>
<dbReference type="Proteomes" id="UP000252582">
    <property type="component" value="Unassembled WGS sequence"/>
</dbReference>
<reference evidence="4 5" key="1">
    <citation type="submission" date="2018-07" db="EMBL/GenBank/DDBJ databases">
        <title>Genomic Encyclopedia of Type Strains, Phase IV (KMG-IV): sequencing the most valuable type-strain genomes for metagenomic binning, comparative biology and taxonomic classification.</title>
        <authorList>
            <person name="Goeker M."/>
        </authorList>
    </citation>
    <scope>NUCLEOTIDE SEQUENCE [LARGE SCALE GENOMIC DNA]</scope>
    <source>
        <strain evidence="4 5">DSM 25528</strain>
    </source>
</reference>
<dbReference type="AlphaFoldDB" id="A0A6I7HL38"/>
<dbReference type="Gene3D" id="3.40.50.720">
    <property type="entry name" value="NAD(P)-binding Rossmann-like Domain"/>
    <property type="match status" value="1"/>
</dbReference>
<dbReference type="InterPro" id="IPR036409">
    <property type="entry name" value="Aldolase_II/adducin_N_sf"/>
</dbReference>
<dbReference type="GO" id="GO:0016491">
    <property type="term" value="F:oxidoreductase activity"/>
    <property type="evidence" value="ECO:0007669"/>
    <property type="project" value="UniProtKB-KW"/>
</dbReference>
<evidence type="ECO:0000259" key="3">
    <source>
        <dbReference type="SMART" id="SM01007"/>
    </source>
</evidence>
<evidence type="ECO:0000256" key="2">
    <source>
        <dbReference type="ARBA" id="ARBA00023002"/>
    </source>
</evidence>
<keyword evidence="5" id="KW-1185">Reference proteome</keyword>
<comment type="similarity">
    <text evidence="1">Belongs to the short-chain dehydrogenases/reductases (SDR) family.</text>
</comment>
<keyword evidence="2" id="KW-0560">Oxidoreductase</keyword>
<dbReference type="PANTHER" id="PTHR43669:SF3">
    <property type="entry name" value="ALCOHOL DEHYDROGENASE, PUTATIVE (AFU_ORTHOLOGUE AFUA_3G03445)-RELATED"/>
    <property type="match status" value="1"/>
</dbReference>
<dbReference type="EMBL" id="QPIX01000006">
    <property type="protein sequence ID" value="RCW23995.1"/>
    <property type="molecule type" value="Genomic_DNA"/>
</dbReference>
<evidence type="ECO:0000256" key="1">
    <source>
        <dbReference type="ARBA" id="ARBA00006484"/>
    </source>
</evidence>
<feature type="domain" description="Class II aldolase/adducin N-terminal" evidence="3">
    <location>
        <begin position="28"/>
        <end position="227"/>
    </location>
</feature>
<dbReference type="Pfam" id="PF00106">
    <property type="entry name" value="adh_short"/>
    <property type="match status" value="1"/>
</dbReference>
<dbReference type="SUPFAM" id="SSF53639">
    <property type="entry name" value="AraD/HMP-PK domain-like"/>
    <property type="match status" value="1"/>
</dbReference>
<name>A0A6I7HL38_9HYPH</name>
<dbReference type="PANTHER" id="PTHR43669">
    <property type="entry name" value="5-KETO-D-GLUCONATE 5-REDUCTASE"/>
    <property type="match status" value="1"/>
</dbReference>
<comment type="caution">
    <text evidence="4">The sequence shown here is derived from an EMBL/GenBank/DDBJ whole genome shotgun (WGS) entry which is preliminary data.</text>
</comment>
<dbReference type="InterPro" id="IPR002347">
    <property type="entry name" value="SDR_fam"/>
</dbReference>
<sequence length="684" mass="73003">MENLWRDDEAENVVAGYAAKGVNRDLALRTYTTRLLGGEPRLVLHGGGNTSVKTEMTDLVGDTHAVLCVKGSGWDMGTVEPPGLPAVKIAPLLKSRTLPKLSDEDMVTLLRANLIDPSAPNPSVEALLHAFLPHKFVDHTHSAAILAIADQPNSREMCAELFGRKMGFVPYIMPGFALAKAAAEVYDADPTVEGLILDKHGIFTLGETAKEAYDRMIHYVTLAEEHVRKNGRNPFTPAALPSSLASPEDISPMLRGAVAVNRGEGRFDRMISVFRTSPAILDFVNAAEVRDMAARGVSTPDLSIRIKTGPMVLSAPAKDDLAGYRAVIDHHVAAFVADYTAYFSSNDARDDVKRVMLDPMPRLTLVPGLGMFGHGRTYKDATIAVDVGEMWIEAARDAESIGRFEPVSRPDLFDLEYWSLEQAKLAGAKPKPFTGQIVLVTGGAGAIGAAVVKAFVAEGAHAVVLDLDGEKAAAVAKSAGNNSIGLACDITDPASVRSAFDRTVATFGGVDIVVSNAGAAWESPIATMDDALLRKSFELNFFAHQTVAQNAVRIMKAQKTGGVLLFNASKQAVNPGAKFGAYGLPKAATLFLSRQYALEHGADHIRVNAVNADRIRSGLLNDEMIANRSASRGVSVKEYMAGNLLGLEVTAEDVARAFVHHALAERTTADVTTVDGGNIAAAMR</sequence>
<protein>
    <submittedName>
        <fullName evidence="4">Rhamnose utilization protein RhaD (Predicted bifunctional aldolase and dehydrogenase)</fullName>
    </submittedName>
</protein>
<dbReference type="Gene3D" id="3.40.225.10">
    <property type="entry name" value="Class II aldolase/adducin N-terminal domain"/>
    <property type="match status" value="1"/>
</dbReference>
<dbReference type="InterPro" id="IPR036291">
    <property type="entry name" value="NAD(P)-bd_dom_sf"/>
</dbReference>
<dbReference type="RefSeq" id="WP_114363416.1">
    <property type="nucleotide sequence ID" value="NZ_QPIX01000006.1"/>
</dbReference>
<dbReference type="Pfam" id="PF00596">
    <property type="entry name" value="Aldolase_II"/>
    <property type="match status" value="1"/>
</dbReference>
<dbReference type="PRINTS" id="PR00081">
    <property type="entry name" value="GDHRDH"/>
</dbReference>
<dbReference type="InterPro" id="IPR001303">
    <property type="entry name" value="Aldolase_II/adducin_N"/>
</dbReference>
<proteinExistence type="inferred from homology"/>
<dbReference type="SUPFAM" id="SSF51735">
    <property type="entry name" value="NAD(P)-binding Rossmann-fold domains"/>
    <property type="match status" value="1"/>
</dbReference>
<evidence type="ECO:0000313" key="5">
    <source>
        <dbReference type="Proteomes" id="UP000252582"/>
    </source>
</evidence>
<dbReference type="SMART" id="SM01007">
    <property type="entry name" value="Aldolase_II"/>
    <property type="match status" value="1"/>
</dbReference>
<accession>A0A6I7HL38</accession>